<feature type="transmembrane region" description="Helical" evidence="2">
    <location>
        <begin position="223"/>
        <end position="244"/>
    </location>
</feature>
<proteinExistence type="predicted"/>
<keyword evidence="2" id="KW-0812">Transmembrane</keyword>
<feature type="region of interest" description="Disordered" evidence="1">
    <location>
        <begin position="259"/>
        <end position="330"/>
    </location>
</feature>
<feature type="transmembrane region" description="Helical" evidence="2">
    <location>
        <begin position="114"/>
        <end position="137"/>
    </location>
</feature>
<evidence type="ECO:0000313" key="4">
    <source>
        <dbReference type="Proteomes" id="UP000295281"/>
    </source>
</evidence>
<dbReference type="AlphaFoldDB" id="A0A4R6V5W9"/>
<feature type="transmembrane region" description="Helical" evidence="2">
    <location>
        <begin position="24"/>
        <end position="45"/>
    </location>
</feature>
<reference evidence="3 4" key="1">
    <citation type="submission" date="2019-03" db="EMBL/GenBank/DDBJ databases">
        <title>Genomic Encyclopedia of Type Strains, Phase IV (KMG-IV): sequencing the most valuable type-strain genomes for metagenomic binning, comparative biology and taxonomic classification.</title>
        <authorList>
            <person name="Goeker M."/>
        </authorList>
    </citation>
    <scope>NUCLEOTIDE SEQUENCE [LARGE SCALE GENOMIC DNA]</scope>
    <source>
        <strain evidence="3 4">DSM 46770</strain>
    </source>
</reference>
<evidence type="ECO:0000313" key="3">
    <source>
        <dbReference type="EMBL" id="TDQ54371.1"/>
    </source>
</evidence>
<sequence>MRRAWTRYSTATAYAVTEHLRNRLALVLVVFFVPLWITLVTVVIADTDVRFFLRASDQTVTVHGNHVSKVSGAINAVTLIVGFMMFVVTYRSAGFDQRLAMAGYPRASLLAAKLTALLAAAAVVCAYAVAVICLHWVPEQPVLLWASLLGAALAFGGIGVMLGALLRGELEGMFVIIMLSIIDMGLQNPVANPASDSDVVRYLPSYGTMQTGVAAGFLDTTPVLHLLLGPLWFLGAVVVAGTAFRLRTRDRRRVLVRLPGRRRRAEGPGADERGAGTGTSTPAAGARPSPFSAGEPGGSPLFRRPRRRKCPDTGGPHGTGEAAPTRQEPG</sequence>
<dbReference type="EMBL" id="SNYN01000002">
    <property type="protein sequence ID" value="TDQ54371.1"/>
    <property type="molecule type" value="Genomic_DNA"/>
</dbReference>
<gene>
    <name evidence="3" type="ORF">EV190_102205</name>
</gene>
<comment type="caution">
    <text evidence="3">The sequence shown here is derived from an EMBL/GenBank/DDBJ whole genome shotgun (WGS) entry which is preliminary data.</text>
</comment>
<keyword evidence="2" id="KW-1133">Transmembrane helix</keyword>
<accession>A0A4R6V5W9</accession>
<organism evidence="3 4">
    <name type="scientific">Actinorugispora endophytica</name>
    <dbReference type="NCBI Taxonomy" id="1605990"/>
    <lineage>
        <taxon>Bacteria</taxon>
        <taxon>Bacillati</taxon>
        <taxon>Actinomycetota</taxon>
        <taxon>Actinomycetes</taxon>
        <taxon>Streptosporangiales</taxon>
        <taxon>Nocardiopsidaceae</taxon>
        <taxon>Actinorugispora</taxon>
    </lineage>
</organism>
<dbReference type="Proteomes" id="UP000295281">
    <property type="component" value="Unassembled WGS sequence"/>
</dbReference>
<protein>
    <submittedName>
        <fullName evidence="3">Uncharacterized protein</fullName>
    </submittedName>
</protein>
<evidence type="ECO:0000256" key="2">
    <source>
        <dbReference type="SAM" id="Phobius"/>
    </source>
</evidence>
<feature type="transmembrane region" description="Helical" evidence="2">
    <location>
        <begin position="143"/>
        <end position="166"/>
    </location>
</feature>
<feature type="transmembrane region" description="Helical" evidence="2">
    <location>
        <begin position="173"/>
        <end position="191"/>
    </location>
</feature>
<name>A0A4R6V5W9_9ACTN</name>
<evidence type="ECO:0000256" key="1">
    <source>
        <dbReference type="SAM" id="MobiDB-lite"/>
    </source>
</evidence>
<feature type="transmembrane region" description="Helical" evidence="2">
    <location>
        <begin position="73"/>
        <end position="93"/>
    </location>
</feature>
<keyword evidence="4" id="KW-1185">Reference proteome</keyword>
<keyword evidence="2" id="KW-0472">Membrane</keyword>